<protein>
    <submittedName>
        <fullName evidence="3">Stage II sporulation protein B</fullName>
    </submittedName>
</protein>
<dbReference type="Proteomes" id="UP000182762">
    <property type="component" value="Unassembled WGS sequence"/>
</dbReference>
<keyword evidence="2" id="KW-1133">Transmembrane helix</keyword>
<keyword evidence="2" id="KW-0812">Transmembrane</keyword>
<sequence length="325" mass="35880">MVDKQSSDKILVKINGKKQEATLSKKQNNKKTFSWVLTETEKEISASAEESNIVPLKKVDRYKQERNKKLIKRKSSLPPGKKPFWFKIIGIVACACLVGIALGLFSVNMLTETEEKTPKQEKTAQAKEGKDSEPKEAVSSNSEKKETEQKEEKKSSFTIKLDAFIVQAGVFSTKEAAEKEGRKLSVPVEVIKQNDKFTLIAGISPTLSEARALGKSIEEQGVSVYAKKYEGSLQAKDVADKDGEHLTTLLQTAIVQSSKAVEGEKVEQEALKELKTQLGTLSKKDDLKEYTTSLSSLEKSIEVPLTKEGGEGMQKNLLKVIAKLS</sequence>
<feature type="transmembrane region" description="Helical" evidence="2">
    <location>
        <begin position="84"/>
        <end position="107"/>
    </location>
</feature>
<keyword evidence="4" id="KW-1185">Reference proteome</keyword>
<evidence type="ECO:0000256" key="1">
    <source>
        <dbReference type="SAM" id="MobiDB-lite"/>
    </source>
</evidence>
<name>A0A1I5WNN0_9BACI</name>
<accession>A0A1I5WNN0</accession>
<dbReference type="EMBL" id="FOXX01000001">
    <property type="protein sequence ID" value="SFQ21414.1"/>
    <property type="molecule type" value="Genomic_DNA"/>
</dbReference>
<evidence type="ECO:0000256" key="2">
    <source>
        <dbReference type="SAM" id="Phobius"/>
    </source>
</evidence>
<evidence type="ECO:0000313" key="4">
    <source>
        <dbReference type="Proteomes" id="UP000182762"/>
    </source>
</evidence>
<evidence type="ECO:0000313" key="3">
    <source>
        <dbReference type="EMBL" id="SFQ21414.1"/>
    </source>
</evidence>
<organism evidence="3 4">
    <name type="scientific">Priestia endophytica DSM 13796</name>
    <dbReference type="NCBI Taxonomy" id="1121089"/>
    <lineage>
        <taxon>Bacteria</taxon>
        <taxon>Bacillati</taxon>
        <taxon>Bacillota</taxon>
        <taxon>Bacilli</taxon>
        <taxon>Bacillales</taxon>
        <taxon>Bacillaceae</taxon>
        <taxon>Priestia</taxon>
    </lineage>
</organism>
<reference evidence="3 4" key="1">
    <citation type="submission" date="2016-10" db="EMBL/GenBank/DDBJ databases">
        <authorList>
            <person name="Varghese N."/>
            <person name="Submissions S."/>
        </authorList>
    </citation>
    <scope>NUCLEOTIDE SEQUENCE [LARGE SCALE GENOMIC DNA]</scope>
    <source>
        <strain evidence="3 4">DSM 13796</strain>
    </source>
</reference>
<keyword evidence="2" id="KW-0472">Membrane</keyword>
<comment type="caution">
    <text evidence="3">The sequence shown here is derived from an EMBL/GenBank/DDBJ whole genome shotgun (WGS) entry which is preliminary data.</text>
</comment>
<feature type="region of interest" description="Disordered" evidence="1">
    <location>
        <begin position="113"/>
        <end position="152"/>
    </location>
</feature>
<proteinExistence type="predicted"/>
<gene>
    <name evidence="3" type="ORF">SAMN02745910_00664</name>
</gene>